<dbReference type="GO" id="GO:0008270">
    <property type="term" value="F:zinc ion binding"/>
    <property type="evidence" value="ECO:0007669"/>
    <property type="project" value="InterPro"/>
</dbReference>
<accession>A0A975G5A7</accession>
<dbReference type="Pfam" id="PF05443">
    <property type="entry name" value="ROS_MUCR"/>
    <property type="match status" value="1"/>
</dbReference>
<dbReference type="GO" id="GO:0006355">
    <property type="term" value="P:regulation of DNA-templated transcription"/>
    <property type="evidence" value="ECO:0007669"/>
    <property type="project" value="InterPro"/>
</dbReference>
<evidence type="ECO:0000256" key="1">
    <source>
        <dbReference type="ARBA" id="ARBA00007031"/>
    </source>
</evidence>
<dbReference type="KEGG" id="caul:KCG34_10820"/>
<sequence length="211" mass="22193">MADEPAELIELTASIVAAYVGNHRVHPAELSSIVKSTFAALARADKPAEPETVALTPAVSIRKSIAGERIICLDCGKSFASIKRHLNSAHGLTPQTYKARWGLAKDYPMVAPTYSEARSKLAKDMGLGQGGRGAPPAPVLAPKAPEPPTKAAAPAEKIEAVAAAKAPATKRQPGEPVKPARKTLKMKFEDVVTKEGVSGGNPIKPKDETFT</sequence>
<comment type="similarity">
    <text evidence="1">Belongs to the ros/MucR family.</text>
</comment>
<protein>
    <submittedName>
        <fullName evidence="3">MucR family transcriptional regulator</fullName>
    </submittedName>
</protein>
<dbReference type="Gene3D" id="1.10.10.1550">
    <property type="entry name" value="ROS/MUCR transcriptional regulator protein"/>
    <property type="match status" value="1"/>
</dbReference>
<dbReference type="InterPro" id="IPR041920">
    <property type="entry name" value="ROS/MUCR_sf"/>
</dbReference>
<dbReference type="Proteomes" id="UP000676409">
    <property type="component" value="Chromosome"/>
</dbReference>
<dbReference type="GO" id="GO:0003677">
    <property type="term" value="F:DNA binding"/>
    <property type="evidence" value="ECO:0007669"/>
    <property type="project" value="InterPro"/>
</dbReference>
<gene>
    <name evidence="3" type="ORF">KCG34_10820</name>
</gene>
<keyword evidence="4" id="KW-1185">Reference proteome</keyword>
<feature type="compositionally biased region" description="Low complexity" evidence="2">
    <location>
        <begin position="149"/>
        <end position="170"/>
    </location>
</feature>
<evidence type="ECO:0000313" key="4">
    <source>
        <dbReference type="Proteomes" id="UP000676409"/>
    </source>
</evidence>
<dbReference type="EMBL" id="CP073078">
    <property type="protein sequence ID" value="QUD90311.1"/>
    <property type="molecule type" value="Genomic_DNA"/>
</dbReference>
<evidence type="ECO:0000256" key="2">
    <source>
        <dbReference type="SAM" id="MobiDB-lite"/>
    </source>
</evidence>
<evidence type="ECO:0000313" key="3">
    <source>
        <dbReference type="EMBL" id="QUD90311.1"/>
    </source>
</evidence>
<reference evidence="3" key="1">
    <citation type="submission" date="2021-04" db="EMBL/GenBank/DDBJ databases">
        <title>The complete genome sequence of Caulobacter sp. S6.</title>
        <authorList>
            <person name="Tang Y."/>
            <person name="Ouyang W."/>
            <person name="Liu Q."/>
            <person name="Huang B."/>
            <person name="Guo Z."/>
            <person name="Lei P."/>
        </authorList>
    </citation>
    <scope>NUCLEOTIDE SEQUENCE</scope>
    <source>
        <strain evidence="3">S6</strain>
    </source>
</reference>
<name>A0A975G5A7_9CAUL</name>
<feature type="region of interest" description="Disordered" evidence="2">
    <location>
        <begin position="126"/>
        <end position="183"/>
    </location>
</feature>
<proteinExistence type="inferred from homology"/>
<dbReference type="AlphaFoldDB" id="A0A975G5A7"/>
<organism evidence="3 4">
    <name type="scientific">Phenylobacterium montanum</name>
    <dbReference type="NCBI Taxonomy" id="2823693"/>
    <lineage>
        <taxon>Bacteria</taxon>
        <taxon>Pseudomonadati</taxon>
        <taxon>Pseudomonadota</taxon>
        <taxon>Alphaproteobacteria</taxon>
        <taxon>Caulobacterales</taxon>
        <taxon>Caulobacteraceae</taxon>
        <taxon>Phenylobacterium</taxon>
    </lineage>
</organism>
<dbReference type="InterPro" id="IPR008807">
    <property type="entry name" value="ROS_MUCR"/>
</dbReference>
<dbReference type="RefSeq" id="WP_211940362.1">
    <property type="nucleotide sequence ID" value="NZ_CP073078.1"/>
</dbReference>
<feature type="compositionally biased region" description="Pro residues" evidence="2">
    <location>
        <begin position="135"/>
        <end position="148"/>
    </location>
</feature>